<proteinExistence type="predicted"/>
<evidence type="ECO:0000313" key="2">
    <source>
        <dbReference type="Proteomes" id="UP000307378"/>
    </source>
</evidence>
<gene>
    <name evidence="1" type="ORF">FAA86_10515</name>
</gene>
<dbReference type="Proteomes" id="UP000307378">
    <property type="component" value="Unassembled WGS sequence"/>
</dbReference>
<evidence type="ECO:0000313" key="1">
    <source>
        <dbReference type="EMBL" id="THV36919.1"/>
    </source>
</evidence>
<accession>A0A4S8Q7S7</accession>
<protein>
    <submittedName>
        <fullName evidence="1">Uncharacterized protein</fullName>
    </submittedName>
</protein>
<dbReference type="SUPFAM" id="SSF55874">
    <property type="entry name" value="ATPase domain of HSP90 chaperone/DNA topoisomerase II/histidine kinase"/>
    <property type="match status" value="1"/>
</dbReference>
<reference evidence="1 2" key="1">
    <citation type="submission" date="2019-04" db="EMBL/GenBank/DDBJ databases">
        <title>genome sequence of strain W3.</title>
        <authorList>
            <person name="Gao J."/>
            <person name="Sun J."/>
        </authorList>
    </citation>
    <scope>NUCLEOTIDE SEQUENCE [LARGE SCALE GENOMIC DNA]</scope>
    <source>
        <strain evidence="1 2">W3</strain>
    </source>
</reference>
<dbReference type="InterPro" id="IPR036890">
    <property type="entry name" value="HATPase_C_sf"/>
</dbReference>
<name>A0A4S8Q7S7_9HYPH</name>
<dbReference type="RefSeq" id="WP_136540372.1">
    <property type="nucleotide sequence ID" value="NZ_STGU01000004.1"/>
</dbReference>
<comment type="caution">
    <text evidence="1">The sequence shown here is derived from an EMBL/GenBank/DDBJ whole genome shotgun (WGS) entry which is preliminary data.</text>
</comment>
<sequence>MKSNLDTTRHDYVGAVRSRKLTIEANGKAFKELISGIYSDKAYAIARETMANCVDSHVQAGTPDRPFDIKVPTHLEPEYVIRDYGVSMTDDTVFELYSTLFRSTKDDPNSDESNKFVGKFGLGSKSPFSYTDAFQLTAFLDGEARYYDISFNGGEPQTSLFLVQETDEENGIMITFPVDPKDCPDFERAIVRACEGLPVLPNFLGRKPHIPQRNIIRQGERWKLLDSTATGRAEAKQGTVLYPLNKNAVIDCPHELHPLFELTLHLEFPIGELDVVTSREALSYDEDTSKNIIRGLEAVRDDLRSNSVAYLAAAETYHQFNTRFAELKKRYTGHLWTLLALGNETFQGKKPVDEYILRIGDKKVACEVEVTTLDGEKKIVPSQRREPRFGDLEFDNITGYLTTSYGTLRRFKDQSDYYDRLRVPATVDKIVLIVEDQNIRPRYTQQRLDILRVQGTWRSKNVACFWVRHTADPEFAIKRFRACVGRAEVEIVHLKDVPYAPVRWSDSSDSSDSVYVPDDYKIIRNGWSSPEEGDVAPAAAYYVPLYKNEVEGYSLSTSELVRIRDLMVQIGEPDLPVIGVPKTRRSQIKKNPAWVELLPRARDVLPEVLDVQELTAYYVNQQYRPSDTHKKVVKLQDLLGEKLFNPLVEGTSIPAMLNALDDLVIVMNESSKNPMEVIRLIQKFREGSIPAQDEAIEAAGKIVEAYEEASDRVAKDFLLLKHLTIPTFRFQDRVISFEEAKERRLAVLPFYAWLKTQQRLTLDAKGASTLKAA</sequence>
<dbReference type="AlphaFoldDB" id="A0A4S8Q7S7"/>
<dbReference type="Gene3D" id="3.30.565.10">
    <property type="entry name" value="Histidine kinase-like ATPase, C-terminal domain"/>
    <property type="match status" value="1"/>
</dbReference>
<organism evidence="1 2">
    <name type="scientific">Rhizobium rosettiformans W3</name>
    <dbReference type="NCBI Taxonomy" id="538378"/>
    <lineage>
        <taxon>Bacteria</taxon>
        <taxon>Pseudomonadati</taxon>
        <taxon>Pseudomonadota</taxon>
        <taxon>Alphaproteobacteria</taxon>
        <taxon>Hyphomicrobiales</taxon>
        <taxon>Rhizobiaceae</taxon>
        <taxon>Rhizobium/Agrobacterium group</taxon>
        <taxon>Rhizobium</taxon>
    </lineage>
</organism>
<dbReference type="EMBL" id="STGU01000004">
    <property type="protein sequence ID" value="THV36919.1"/>
    <property type="molecule type" value="Genomic_DNA"/>
</dbReference>